<dbReference type="AlphaFoldDB" id="A0A0A9ET83"/>
<sequence length="41" mass="4686">MCPSAFSLFLVQAFLFSSISYSPITCLRIQVYALMNYLQFA</sequence>
<proteinExistence type="predicted"/>
<evidence type="ECO:0000313" key="1">
    <source>
        <dbReference type="EMBL" id="JAD99227.1"/>
    </source>
</evidence>
<dbReference type="EMBL" id="GBRH01198668">
    <property type="protein sequence ID" value="JAD99227.1"/>
    <property type="molecule type" value="Transcribed_RNA"/>
</dbReference>
<organism evidence="1">
    <name type="scientific">Arundo donax</name>
    <name type="common">Giant reed</name>
    <name type="synonym">Donax arundinaceus</name>
    <dbReference type="NCBI Taxonomy" id="35708"/>
    <lineage>
        <taxon>Eukaryota</taxon>
        <taxon>Viridiplantae</taxon>
        <taxon>Streptophyta</taxon>
        <taxon>Embryophyta</taxon>
        <taxon>Tracheophyta</taxon>
        <taxon>Spermatophyta</taxon>
        <taxon>Magnoliopsida</taxon>
        <taxon>Liliopsida</taxon>
        <taxon>Poales</taxon>
        <taxon>Poaceae</taxon>
        <taxon>PACMAD clade</taxon>
        <taxon>Arundinoideae</taxon>
        <taxon>Arundineae</taxon>
        <taxon>Arundo</taxon>
    </lineage>
</organism>
<accession>A0A0A9ET83</accession>
<reference evidence="1" key="1">
    <citation type="submission" date="2014-09" db="EMBL/GenBank/DDBJ databases">
        <authorList>
            <person name="Magalhaes I.L.F."/>
            <person name="Oliveira U."/>
            <person name="Santos F.R."/>
            <person name="Vidigal T.H.D.A."/>
            <person name="Brescovit A.D."/>
            <person name="Santos A.J."/>
        </authorList>
    </citation>
    <scope>NUCLEOTIDE SEQUENCE</scope>
    <source>
        <tissue evidence="1">Shoot tissue taken approximately 20 cm above the soil surface</tissue>
    </source>
</reference>
<reference evidence="1" key="2">
    <citation type="journal article" date="2015" name="Data Brief">
        <title>Shoot transcriptome of the giant reed, Arundo donax.</title>
        <authorList>
            <person name="Barrero R.A."/>
            <person name="Guerrero F.D."/>
            <person name="Moolhuijzen P."/>
            <person name="Goolsby J.A."/>
            <person name="Tidwell J."/>
            <person name="Bellgard S.E."/>
            <person name="Bellgard M.I."/>
        </authorList>
    </citation>
    <scope>NUCLEOTIDE SEQUENCE</scope>
    <source>
        <tissue evidence="1">Shoot tissue taken approximately 20 cm above the soil surface</tissue>
    </source>
</reference>
<protein>
    <submittedName>
        <fullName evidence="1">Uncharacterized protein</fullName>
    </submittedName>
</protein>
<name>A0A0A9ET83_ARUDO</name>